<dbReference type="InterPro" id="IPR011990">
    <property type="entry name" value="TPR-like_helical_dom_sf"/>
</dbReference>
<feature type="repeat" description="TPR" evidence="1">
    <location>
        <begin position="74"/>
        <end position="107"/>
    </location>
</feature>
<keyword evidence="3" id="KW-0812">Transmembrane</keyword>
<comment type="caution">
    <text evidence="5">The sequence shown here is derived from an EMBL/GenBank/DDBJ whole genome shotgun (WGS) entry which is preliminary data.</text>
</comment>
<proteinExistence type="predicted"/>
<keyword evidence="3" id="KW-1133">Transmembrane helix</keyword>
<dbReference type="EMBL" id="JACGWS010000001">
    <property type="protein sequence ID" value="MBC8753542.1"/>
    <property type="molecule type" value="Genomic_DNA"/>
</dbReference>
<keyword evidence="3" id="KW-0472">Membrane</keyword>
<keyword evidence="1" id="KW-0802">TPR repeat</keyword>
<reference evidence="5 6" key="1">
    <citation type="submission" date="2020-07" db="EMBL/GenBank/DDBJ databases">
        <title>Description of Kordia aestuariivivens sp. nov., isolated from a tidal flat.</title>
        <authorList>
            <person name="Park S."/>
            <person name="Yoon J.-H."/>
        </authorList>
    </citation>
    <scope>NUCLEOTIDE SEQUENCE [LARGE SCALE GENOMIC DNA]</scope>
    <source>
        <strain evidence="5 6">YSTF-M3</strain>
    </source>
</reference>
<evidence type="ECO:0000313" key="6">
    <source>
        <dbReference type="Proteomes" id="UP000619238"/>
    </source>
</evidence>
<dbReference type="PROSITE" id="PS01124">
    <property type="entry name" value="HTH_ARAC_FAMILY_2"/>
    <property type="match status" value="1"/>
</dbReference>
<dbReference type="Proteomes" id="UP000619238">
    <property type="component" value="Unassembled WGS sequence"/>
</dbReference>
<evidence type="ECO:0000256" key="1">
    <source>
        <dbReference type="PROSITE-ProRule" id="PRU00339"/>
    </source>
</evidence>
<evidence type="ECO:0000256" key="3">
    <source>
        <dbReference type="SAM" id="Phobius"/>
    </source>
</evidence>
<dbReference type="SMART" id="SM00342">
    <property type="entry name" value="HTH_ARAC"/>
    <property type="match status" value="1"/>
</dbReference>
<keyword evidence="6" id="KW-1185">Reference proteome</keyword>
<protein>
    <recommendedName>
        <fullName evidence="4">HTH araC/xylS-type domain-containing protein</fullName>
    </recommendedName>
</protein>
<dbReference type="InterPro" id="IPR019734">
    <property type="entry name" value="TPR_rpt"/>
</dbReference>
<evidence type="ECO:0000256" key="2">
    <source>
        <dbReference type="SAM" id="Coils"/>
    </source>
</evidence>
<gene>
    <name evidence="5" type="ORF">H2O64_02590</name>
</gene>
<organism evidence="5 6">
    <name type="scientific">Kordia aestuariivivens</name>
    <dbReference type="NCBI Taxonomy" id="2759037"/>
    <lineage>
        <taxon>Bacteria</taxon>
        <taxon>Pseudomonadati</taxon>
        <taxon>Bacteroidota</taxon>
        <taxon>Flavobacteriia</taxon>
        <taxon>Flavobacteriales</taxon>
        <taxon>Flavobacteriaceae</taxon>
        <taxon>Kordia</taxon>
    </lineage>
</organism>
<dbReference type="Gene3D" id="1.10.10.60">
    <property type="entry name" value="Homeodomain-like"/>
    <property type="match status" value="2"/>
</dbReference>
<dbReference type="Pfam" id="PF13181">
    <property type="entry name" value="TPR_8"/>
    <property type="match status" value="1"/>
</dbReference>
<accession>A0ABR7Q4Q5</accession>
<dbReference type="InterPro" id="IPR018060">
    <property type="entry name" value="HTH_AraC"/>
</dbReference>
<dbReference type="SMART" id="SM00028">
    <property type="entry name" value="TPR"/>
    <property type="match status" value="4"/>
</dbReference>
<dbReference type="Gene3D" id="1.25.40.10">
    <property type="entry name" value="Tetratricopeptide repeat domain"/>
    <property type="match status" value="2"/>
</dbReference>
<dbReference type="PROSITE" id="PS50005">
    <property type="entry name" value="TPR"/>
    <property type="match status" value="1"/>
</dbReference>
<feature type="coiled-coil region" evidence="2">
    <location>
        <begin position="324"/>
        <end position="387"/>
    </location>
</feature>
<feature type="transmembrane region" description="Helical" evidence="3">
    <location>
        <begin position="346"/>
        <end position="367"/>
    </location>
</feature>
<sequence length="530" mass="62824">MKQLFYENIDDKTVSRNIALYTLNKATKNNNTRAISNSYIRLYATYYNDLEKGKLFLDSSIVTSIKYKHNDLLAEGYFLRGNLFYRYGKDEKAINDFLKARKFVDREKEIYYKILYNIGVIKLDIEETKEALAIFKKCYEHYLSQIQGNDYDFIETLYGLSVAHINLKEYDLASKHAKEGYMFSRSINDSSYFRFTYIEGNNQFLKGNFIAAKDSLYKSLNYLKESDDLQNLSIAYFYLGKVYREEGNKIKMINYFKKVDSIFDETNYVYHEVRPSYEYIIKFYKNKNDIKQQLYYVNKLLIVDSLINNRFRKISKNIYKEFDRKNLVQEKNKLEISLGNSKKKSLYSTILFVLIITIISIILYFNFSRNNKQKIKFEELLKKLENENTPDELNVKKVKVIENKKQNLDIDQEVVDSILNKLEEFEKDNHYIQKGLNVALLAKQCNTNSKYLSKVINIYKEKTFRSYVNDLRIDYTVKKIKSDGVFRNYTIRAIADEVGFSNSESYAKAFYKRTGIHTSYFIKKVKNVQG</sequence>
<dbReference type="RefSeq" id="WP_187560572.1">
    <property type="nucleotide sequence ID" value="NZ_JACGWS010000001.1"/>
</dbReference>
<dbReference type="SUPFAM" id="SSF48452">
    <property type="entry name" value="TPR-like"/>
    <property type="match status" value="1"/>
</dbReference>
<feature type="domain" description="HTH araC/xylS-type" evidence="4">
    <location>
        <begin position="416"/>
        <end position="524"/>
    </location>
</feature>
<name>A0ABR7Q4Q5_9FLAO</name>
<evidence type="ECO:0000313" key="5">
    <source>
        <dbReference type="EMBL" id="MBC8753542.1"/>
    </source>
</evidence>
<keyword evidence="2" id="KW-0175">Coiled coil</keyword>
<evidence type="ECO:0000259" key="4">
    <source>
        <dbReference type="PROSITE" id="PS01124"/>
    </source>
</evidence>